<evidence type="ECO:0000313" key="2">
    <source>
        <dbReference type="EMBL" id="MCF1600373.1"/>
    </source>
</evidence>
<sequence>QVQHDRVRLLVRRGLEGLWLPRTATGLWDVNSVGRVTVDGRDCLVAVLSDGNATQAEGIALVEAAAVAAVAVFAEEAPSATTSAAAPVSSAEAATAAS</sequence>
<name>A0A9X1TYL8_STRM4</name>
<dbReference type="Proteomes" id="UP001139384">
    <property type="component" value="Unassembled WGS sequence"/>
</dbReference>
<reference evidence="2" key="1">
    <citation type="submission" date="2022-01" db="EMBL/GenBank/DDBJ databases">
        <title>Draft Genome Sequences of Seven Type Strains of the Genus Streptomyces.</title>
        <authorList>
            <person name="Aziz S."/>
            <person name="Coretto E."/>
            <person name="Chronakova A."/>
            <person name="Sproer C."/>
            <person name="Huber K."/>
            <person name="Nouioui I."/>
            <person name="Gross H."/>
        </authorList>
    </citation>
    <scope>NUCLEOTIDE SEQUENCE</scope>
    <source>
        <strain evidence="2">DSM 103493</strain>
    </source>
</reference>
<feature type="non-terminal residue" evidence="2">
    <location>
        <position position="1"/>
    </location>
</feature>
<protein>
    <submittedName>
        <fullName evidence="2">Uncharacterized protein</fullName>
    </submittedName>
</protein>
<evidence type="ECO:0000256" key="1">
    <source>
        <dbReference type="SAM" id="MobiDB-lite"/>
    </source>
</evidence>
<dbReference type="EMBL" id="JAKEIP010000495">
    <property type="protein sequence ID" value="MCF1600373.1"/>
    <property type="molecule type" value="Genomic_DNA"/>
</dbReference>
<dbReference type="AlphaFoldDB" id="A0A9X1TYL8"/>
<feature type="region of interest" description="Disordered" evidence="1">
    <location>
        <begin position="78"/>
        <end position="98"/>
    </location>
</feature>
<keyword evidence="3" id="KW-1185">Reference proteome</keyword>
<proteinExistence type="predicted"/>
<evidence type="ECO:0000313" key="3">
    <source>
        <dbReference type="Proteomes" id="UP001139384"/>
    </source>
</evidence>
<gene>
    <name evidence="2" type="ORF">L0P92_43595</name>
</gene>
<organism evidence="2 3">
    <name type="scientific">Streptomyces muensis</name>
    <dbReference type="NCBI Taxonomy" id="1077944"/>
    <lineage>
        <taxon>Bacteria</taxon>
        <taxon>Bacillati</taxon>
        <taxon>Actinomycetota</taxon>
        <taxon>Actinomycetes</taxon>
        <taxon>Kitasatosporales</taxon>
        <taxon>Streptomycetaceae</taxon>
        <taxon>Streptomyces</taxon>
    </lineage>
</organism>
<comment type="caution">
    <text evidence="2">The sequence shown here is derived from an EMBL/GenBank/DDBJ whole genome shotgun (WGS) entry which is preliminary data.</text>
</comment>
<accession>A0A9X1TYL8</accession>